<dbReference type="PANTHER" id="PTHR13767:SF2">
    <property type="entry name" value="PSEUDOURIDYLATE SYNTHASE TRUB1"/>
    <property type="match status" value="1"/>
</dbReference>
<dbReference type="InterPro" id="IPR032819">
    <property type="entry name" value="TruB_C"/>
</dbReference>
<reference evidence="8" key="1">
    <citation type="submission" date="2008-01" db="EMBL/GenBank/DDBJ databases">
        <authorList>
            <person name="Fulton L."/>
            <person name="Clifton S."/>
            <person name="Fulton B."/>
            <person name="Xu J."/>
            <person name="Minx P."/>
            <person name="Pepin K.H."/>
            <person name="Johnson M."/>
            <person name="Thiruvilangam P."/>
            <person name="Bhonagiri V."/>
            <person name="Nash W.E."/>
            <person name="Mardis E.R."/>
            <person name="Wilson R.K."/>
        </authorList>
    </citation>
    <scope>NUCLEOTIDE SEQUENCE [LARGE SCALE GENOMIC DNA]</scope>
    <source>
        <strain evidence="8">DSM 17244</strain>
    </source>
</reference>
<evidence type="ECO:0000313" key="9">
    <source>
        <dbReference type="Proteomes" id="UP000005178"/>
    </source>
</evidence>
<evidence type="ECO:0000256" key="3">
    <source>
        <dbReference type="ARBA" id="ARBA00022694"/>
    </source>
</evidence>
<evidence type="ECO:0000256" key="2">
    <source>
        <dbReference type="ARBA" id="ARBA00005642"/>
    </source>
</evidence>
<feature type="domain" description="Pseudouridine synthase II N-terminal" evidence="6">
    <location>
        <begin position="24"/>
        <end position="172"/>
    </location>
</feature>
<evidence type="ECO:0000313" key="8">
    <source>
        <dbReference type="EMBL" id="EDS71498.1"/>
    </source>
</evidence>
<dbReference type="Gene3D" id="3.30.2350.10">
    <property type="entry name" value="Pseudouridine synthase"/>
    <property type="match status" value="1"/>
</dbReference>
<feature type="active site" description="Nucleophile" evidence="5">
    <location>
        <position position="39"/>
    </location>
</feature>
<dbReference type="AlphaFoldDB" id="B1CB51"/>
<dbReference type="PANTHER" id="PTHR13767">
    <property type="entry name" value="TRNA-PSEUDOURIDINE SYNTHASE"/>
    <property type="match status" value="1"/>
</dbReference>
<keyword evidence="3 5" id="KW-0819">tRNA processing</keyword>
<accession>B1CB51</accession>
<dbReference type="eggNOG" id="COG0130">
    <property type="taxonomic scope" value="Bacteria"/>
</dbReference>
<dbReference type="HOGENOM" id="CLU_032087_0_2_9"/>
<dbReference type="RefSeq" id="WP_007049968.1">
    <property type="nucleotide sequence ID" value="NZ_DS560019.1"/>
</dbReference>
<dbReference type="GO" id="GO:1990481">
    <property type="term" value="P:mRNA pseudouridine synthesis"/>
    <property type="evidence" value="ECO:0007669"/>
    <property type="project" value="TreeGrafter"/>
</dbReference>
<dbReference type="InterPro" id="IPR002501">
    <property type="entry name" value="PsdUridine_synth_N"/>
</dbReference>
<dbReference type="NCBIfam" id="TIGR00431">
    <property type="entry name" value="TruB"/>
    <property type="match status" value="1"/>
</dbReference>
<dbReference type="Proteomes" id="UP000005178">
    <property type="component" value="Unassembled WGS sequence"/>
</dbReference>
<dbReference type="InterPro" id="IPR014780">
    <property type="entry name" value="tRNA_psdUridine_synth_TruB"/>
</dbReference>
<dbReference type="OrthoDB" id="9802309at2"/>
<dbReference type="GO" id="GO:0160148">
    <property type="term" value="F:tRNA pseudouridine(55) synthase activity"/>
    <property type="evidence" value="ECO:0007669"/>
    <property type="project" value="UniProtKB-EC"/>
</dbReference>
<dbReference type="CDD" id="cd02573">
    <property type="entry name" value="PseudoU_synth_EcTruB"/>
    <property type="match status" value="1"/>
</dbReference>
<proteinExistence type="inferred from homology"/>
<dbReference type="InterPro" id="IPR020103">
    <property type="entry name" value="PsdUridine_synth_cat_dom_sf"/>
</dbReference>
<evidence type="ECO:0000259" key="7">
    <source>
        <dbReference type="Pfam" id="PF16198"/>
    </source>
</evidence>
<comment type="similarity">
    <text evidence="2 5">Belongs to the pseudouridine synthase TruB family. Type 1 subfamily.</text>
</comment>
<dbReference type="CDD" id="cd07953">
    <property type="entry name" value="PUA"/>
    <property type="match status" value="1"/>
</dbReference>
<gene>
    <name evidence="5 8" type="primary">truB</name>
    <name evidence="8" type="ORF">ANASTE_01200</name>
</gene>
<evidence type="ECO:0000256" key="1">
    <source>
        <dbReference type="ARBA" id="ARBA00000385"/>
    </source>
</evidence>
<protein>
    <recommendedName>
        <fullName evidence="5">tRNA pseudouridine synthase B</fullName>
        <ecNumber evidence="5">5.4.99.25</ecNumber>
    </recommendedName>
    <alternativeName>
        <fullName evidence="5">tRNA pseudouridine(55) synthase</fullName>
        <shortName evidence="5">Psi55 synthase</shortName>
    </alternativeName>
    <alternativeName>
        <fullName evidence="5">tRNA pseudouridylate synthase</fullName>
    </alternativeName>
    <alternativeName>
        <fullName evidence="5">tRNA-uridine isomerase</fullName>
    </alternativeName>
</protein>
<evidence type="ECO:0000256" key="4">
    <source>
        <dbReference type="ARBA" id="ARBA00023235"/>
    </source>
</evidence>
<evidence type="ECO:0000259" key="6">
    <source>
        <dbReference type="Pfam" id="PF01509"/>
    </source>
</evidence>
<name>B1CB51_9FIRM</name>
<dbReference type="GO" id="GO:0031119">
    <property type="term" value="P:tRNA pseudouridine synthesis"/>
    <property type="evidence" value="ECO:0007669"/>
    <property type="project" value="UniProtKB-UniRule"/>
</dbReference>
<sequence>MLNGVICINKEQDMTSHDVCFKVRKILGTKKVGHSGTLDPMAEGVMGVLVGRSTKLSSYITSFDKEYIAGIKFGKDSDSYDIWTDMKDVPIPDFTKKDFKKVINRFVGDITQTPPIYSAIKVKGKPLYKYALKGEEVEIPSREVCIDSIEIIETNLPYSAKIKVSCSKGTYIRSLIHDIGVSLGTSAVMNSLVRTKNGVLNIEDSITLSNLEDKVKSGRVDEVIKRDDYFLTDIHRVDVNPSSGKILLNGNGLIKKNLITPTDDIKPGTTVRLYLEDKFIGLGKKTDEEGILIRPIKILYGE</sequence>
<keyword evidence="9" id="KW-1185">Reference proteome</keyword>
<keyword evidence="4 5" id="KW-0413">Isomerase</keyword>
<reference evidence="8" key="2">
    <citation type="submission" date="2013-08" db="EMBL/GenBank/DDBJ databases">
        <title>Draft genome sequence of Anaerofustis stercorihominis (DSM 17244).</title>
        <authorList>
            <person name="Sudarsanam P."/>
            <person name="Ley R."/>
            <person name="Guruge J."/>
            <person name="Turnbaugh P.J."/>
            <person name="Mahowald M."/>
            <person name="Liep D."/>
            <person name="Gordon J."/>
        </authorList>
    </citation>
    <scope>NUCLEOTIDE SEQUENCE</scope>
    <source>
        <strain evidence="8">DSM 17244</strain>
    </source>
</reference>
<comment type="function">
    <text evidence="5">Responsible for synthesis of pseudouridine from uracil-55 in the psi GC loop of transfer RNAs.</text>
</comment>
<dbReference type="STRING" id="445971.ANASTE_01200"/>
<dbReference type="Pfam" id="PF16198">
    <property type="entry name" value="TruB_C_2"/>
    <property type="match status" value="1"/>
</dbReference>
<evidence type="ECO:0000256" key="5">
    <source>
        <dbReference type="HAMAP-Rule" id="MF_01080"/>
    </source>
</evidence>
<dbReference type="EC" id="5.4.99.25" evidence="5"/>
<comment type="catalytic activity">
    <reaction evidence="1 5">
        <text>uridine(55) in tRNA = pseudouridine(55) in tRNA</text>
        <dbReference type="Rhea" id="RHEA:42532"/>
        <dbReference type="Rhea" id="RHEA-COMP:10101"/>
        <dbReference type="Rhea" id="RHEA-COMP:10102"/>
        <dbReference type="ChEBI" id="CHEBI:65314"/>
        <dbReference type="ChEBI" id="CHEBI:65315"/>
        <dbReference type="EC" id="5.4.99.25"/>
    </reaction>
</comment>
<dbReference type="SUPFAM" id="SSF55120">
    <property type="entry name" value="Pseudouridine synthase"/>
    <property type="match status" value="1"/>
</dbReference>
<dbReference type="Pfam" id="PF01509">
    <property type="entry name" value="TruB_N"/>
    <property type="match status" value="1"/>
</dbReference>
<dbReference type="GO" id="GO:0003723">
    <property type="term" value="F:RNA binding"/>
    <property type="evidence" value="ECO:0007669"/>
    <property type="project" value="InterPro"/>
</dbReference>
<organism evidence="8 9">
    <name type="scientific">Anaerofustis stercorihominis DSM 17244</name>
    <dbReference type="NCBI Taxonomy" id="445971"/>
    <lineage>
        <taxon>Bacteria</taxon>
        <taxon>Bacillati</taxon>
        <taxon>Bacillota</taxon>
        <taxon>Clostridia</taxon>
        <taxon>Eubacteriales</taxon>
        <taxon>Eubacteriaceae</taxon>
        <taxon>Anaerofustis</taxon>
    </lineage>
</organism>
<dbReference type="GeneID" id="98000306"/>
<dbReference type="EMBL" id="ABIL02000006">
    <property type="protein sequence ID" value="EDS71498.1"/>
    <property type="molecule type" value="Genomic_DNA"/>
</dbReference>
<dbReference type="HAMAP" id="MF_01080">
    <property type="entry name" value="TruB_bact"/>
    <property type="match status" value="1"/>
</dbReference>
<comment type="caution">
    <text evidence="8">The sequence shown here is derived from an EMBL/GenBank/DDBJ whole genome shotgun (WGS) entry which is preliminary data.</text>
</comment>
<feature type="domain" description="tRNA pseudouridylate synthase B C-terminal" evidence="7">
    <location>
        <begin position="173"/>
        <end position="216"/>
    </location>
</feature>